<accession>V5WJD1</accession>
<dbReference type="KEGG" id="slr:L21SP2_2392"/>
<dbReference type="Proteomes" id="UP000018680">
    <property type="component" value="Chromosome"/>
</dbReference>
<dbReference type="STRING" id="1307761.L21SP2_2392"/>
<dbReference type="InterPro" id="IPR028082">
    <property type="entry name" value="Peripla_BP_I"/>
</dbReference>
<name>V5WJD1_9SPIO</name>
<dbReference type="EMBL" id="CP006939">
    <property type="protein sequence ID" value="AHC15745.1"/>
    <property type="molecule type" value="Genomic_DNA"/>
</dbReference>
<keyword evidence="2" id="KW-1185">Reference proteome</keyword>
<dbReference type="Gene3D" id="3.40.50.2300">
    <property type="match status" value="2"/>
</dbReference>
<organism evidence="1 2">
    <name type="scientific">Salinispira pacifica</name>
    <dbReference type="NCBI Taxonomy" id="1307761"/>
    <lineage>
        <taxon>Bacteria</taxon>
        <taxon>Pseudomonadati</taxon>
        <taxon>Spirochaetota</taxon>
        <taxon>Spirochaetia</taxon>
        <taxon>Spirochaetales</taxon>
        <taxon>Spirochaetaceae</taxon>
        <taxon>Salinispira</taxon>
    </lineage>
</organism>
<reference evidence="1 2" key="1">
    <citation type="journal article" date="2015" name="Stand. Genomic Sci.">
        <title>Complete genome sequence and description of Salinispira pacifica gen. nov., sp. nov., a novel spirochaete isolated form a hypersaline microbial mat.</title>
        <authorList>
            <person name="Ben Hania W."/>
            <person name="Joseph M."/>
            <person name="Schumann P."/>
            <person name="Bunk B."/>
            <person name="Fiebig A."/>
            <person name="Sproer C."/>
            <person name="Klenk H.P."/>
            <person name="Fardeau M.L."/>
            <person name="Spring S."/>
        </authorList>
    </citation>
    <scope>NUCLEOTIDE SEQUENCE [LARGE SCALE GENOMIC DNA]</scope>
    <source>
        <strain evidence="1 2">L21-RPul-D2</strain>
    </source>
</reference>
<dbReference type="SUPFAM" id="SSF53822">
    <property type="entry name" value="Periplasmic binding protein-like I"/>
    <property type="match status" value="1"/>
</dbReference>
<sequence>MSMNGNLSDSAADSVVAVNSFALGAELGQSILNLPVDLQGVALLSSNRALISDFGEFQNGLKTAVFAGDRRLPISVIELSPDDIFARQAIEKILNESPGYNLIITDSPDITMNLSQAIIEQNIVGSAYVIGSGSAEELEDYIDAGIIQGLMNISPGEAALKTLSVMSELLNGREPRTNEEINVRLEGM</sequence>
<evidence type="ECO:0008006" key="3">
    <source>
        <dbReference type="Google" id="ProtNLM"/>
    </source>
</evidence>
<evidence type="ECO:0000313" key="1">
    <source>
        <dbReference type="EMBL" id="AHC15745.1"/>
    </source>
</evidence>
<dbReference type="HOGENOM" id="CLU_1440129_0_0_12"/>
<evidence type="ECO:0000313" key="2">
    <source>
        <dbReference type="Proteomes" id="UP000018680"/>
    </source>
</evidence>
<protein>
    <recommendedName>
        <fullName evidence="3">Periplasmic binding protein domain-containing protein</fullName>
    </recommendedName>
</protein>
<proteinExistence type="predicted"/>
<gene>
    <name evidence="1" type="ORF">L21SP2_2392</name>
</gene>
<dbReference type="AlphaFoldDB" id="V5WJD1"/>